<dbReference type="EMBL" id="RDBM01000031">
    <property type="protein sequence ID" value="TXS31363.1"/>
    <property type="molecule type" value="Genomic_DNA"/>
</dbReference>
<feature type="region of interest" description="Disordered" evidence="1">
    <location>
        <begin position="28"/>
        <end position="128"/>
    </location>
</feature>
<evidence type="ECO:0000256" key="2">
    <source>
        <dbReference type="SAM" id="Phobius"/>
    </source>
</evidence>
<keyword evidence="2" id="KW-0812">Transmembrane</keyword>
<feature type="transmembrane region" description="Helical" evidence="2">
    <location>
        <begin position="348"/>
        <end position="368"/>
    </location>
</feature>
<evidence type="ECO:0000313" key="3">
    <source>
        <dbReference type="EMBL" id="TXS31363.1"/>
    </source>
</evidence>
<evidence type="ECO:0000256" key="1">
    <source>
        <dbReference type="SAM" id="MobiDB-lite"/>
    </source>
</evidence>
<dbReference type="AlphaFoldDB" id="A0A652L5L6"/>
<reference evidence="3" key="1">
    <citation type="submission" date="2018-10" db="EMBL/GenBank/DDBJ databases">
        <authorList>
            <person name="Hariharan J."/>
            <person name="Choudoir M.J."/>
            <person name="Diebold P."/>
            <person name="Panke-Buisse K."/>
            <person name="Campbell A.N."/>
            <person name="Buckley D.H."/>
        </authorList>
    </citation>
    <scope>NUCLEOTIDE SEQUENCE</scope>
    <source>
        <strain evidence="3">Gb1</strain>
    </source>
</reference>
<keyword evidence="2" id="KW-0472">Membrane</keyword>
<feature type="transmembrane region" description="Helical" evidence="2">
    <location>
        <begin position="419"/>
        <end position="444"/>
    </location>
</feature>
<comment type="caution">
    <text evidence="3">The sequence shown here is derived from an EMBL/GenBank/DDBJ whole genome shotgun (WGS) entry which is preliminary data.</text>
</comment>
<feature type="transmembrane region" description="Helical" evidence="2">
    <location>
        <begin position="380"/>
        <end position="407"/>
    </location>
</feature>
<proteinExistence type="predicted"/>
<gene>
    <name evidence="3" type="ORF">EAO74_09435</name>
</gene>
<feature type="compositionally biased region" description="Low complexity" evidence="1">
    <location>
        <begin position="80"/>
        <end position="90"/>
    </location>
</feature>
<keyword evidence="2" id="KW-1133">Transmembrane helix</keyword>
<feature type="region of interest" description="Disordered" evidence="1">
    <location>
        <begin position="317"/>
        <end position="342"/>
    </location>
</feature>
<sequence>MPQLWEYDQALESADRQMDAHDAQMTALREQMGIDHPQAEAPPDSRVVIGEVLASEDTTPPLHEDGDALTSDDVVRDAAADNADNSDPAPLSREEQPRSDRAEPPRPGLSVERKTDGEAGATDGPYSAQDFVTDLRNFIYVAQIPPGTLSGLAQPAYDFSRPLREQTFPNQAFVEAVLRQGHATKDDLALWEDHRLTAQRHAEHQPLLAEQISSPSYTNRKTRTFLADLTALVRRGSVSYETAADLAAASDPAELDKLIAGGFPSLTYTEALVTAVHGDVALWRGSWLKAANSLVVELNNAPKAPRALHALTRELAQAKDHKQAPRTPLATRRTLPSPPRGRGRARNWVTFLSTCLMPLFSALIGLAYTAGLRATPGPSALVLVVYAVLGLLALLAVSLLLFVPFAMNDGAIFKGTDGAELWAAFILIGSAVALVGGLVAPWFFADPVGRWLADETGLL</sequence>
<name>A0A652L5L6_9ACTN</name>
<organism evidence="3">
    <name type="scientific">Streptomyces sp. gb1(2016)</name>
    <dbReference type="NCBI Taxonomy" id="1828321"/>
    <lineage>
        <taxon>Bacteria</taxon>
        <taxon>Bacillati</taxon>
        <taxon>Actinomycetota</taxon>
        <taxon>Actinomycetes</taxon>
        <taxon>Kitasatosporales</taxon>
        <taxon>Streptomycetaceae</taxon>
        <taxon>Streptomyces</taxon>
    </lineage>
</organism>
<feature type="compositionally biased region" description="Basic and acidic residues" evidence="1">
    <location>
        <begin position="92"/>
        <end position="104"/>
    </location>
</feature>
<accession>A0A652L5L6</accession>
<protein>
    <submittedName>
        <fullName evidence="3">Uncharacterized protein</fullName>
    </submittedName>
</protein>